<evidence type="ECO:0000256" key="4">
    <source>
        <dbReference type="ARBA" id="ARBA00022490"/>
    </source>
</evidence>
<protein>
    <recommendedName>
        <fullName evidence="3 10">Beta sliding clamp</fullName>
    </recommendedName>
</protein>
<evidence type="ECO:0000256" key="6">
    <source>
        <dbReference type="ARBA" id="ARBA00022695"/>
    </source>
</evidence>
<dbReference type="Pfam" id="PF02768">
    <property type="entry name" value="DNA_pol3_beta_3"/>
    <property type="match status" value="1"/>
</dbReference>
<dbReference type="PIRSF" id="PIRSF000804">
    <property type="entry name" value="DNA_pol_III_b"/>
    <property type="match status" value="1"/>
</dbReference>
<dbReference type="Pfam" id="PF02767">
    <property type="entry name" value="DNA_pol3_beta_2"/>
    <property type="match status" value="1"/>
</dbReference>
<comment type="subunit">
    <text evidence="10">Forms a ring-shaped head-to-tail homodimer around DNA.</text>
</comment>
<keyword evidence="9" id="KW-0238">DNA-binding</keyword>
<proteinExistence type="inferred from homology"/>
<dbReference type="Gene3D" id="3.70.10.10">
    <property type="match status" value="1"/>
</dbReference>
<keyword evidence="4 10" id="KW-0963">Cytoplasm</keyword>
<evidence type="ECO:0000256" key="2">
    <source>
        <dbReference type="ARBA" id="ARBA00010752"/>
    </source>
</evidence>
<dbReference type="InterPro" id="IPR022634">
    <property type="entry name" value="DNA_polIII_beta_N"/>
</dbReference>
<keyword evidence="7 10" id="KW-0235">DNA replication</keyword>
<dbReference type="Pfam" id="PF00712">
    <property type="entry name" value="DNA_pol3_beta"/>
    <property type="match status" value="1"/>
</dbReference>
<reference evidence="14 15" key="1">
    <citation type="journal article" date="2019" name="Int. J. Syst. Evol. Microbiol.">
        <title>The Global Catalogue of Microorganisms (GCM) 10K type strain sequencing project: providing services to taxonomists for standard genome sequencing and annotation.</title>
        <authorList>
            <consortium name="The Broad Institute Genomics Platform"/>
            <consortium name="The Broad Institute Genome Sequencing Center for Infectious Disease"/>
            <person name="Wu L."/>
            <person name="Ma J."/>
        </authorList>
    </citation>
    <scope>NUCLEOTIDE SEQUENCE [LARGE SCALE GENOMIC DNA]</scope>
    <source>
        <strain evidence="14 15">JCM 1407</strain>
    </source>
</reference>
<dbReference type="RefSeq" id="WP_343763288.1">
    <property type="nucleotide sequence ID" value="NZ_BAAACG010000016.1"/>
</dbReference>
<accession>A0ABN1JSB1</accession>
<dbReference type="Gene3D" id="3.10.150.10">
    <property type="entry name" value="DNA Polymerase III, subunit A, domain 2"/>
    <property type="match status" value="1"/>
</dbReference>
<comment type="subcellular location">
    <subcellularLocation>
        <location evidence="1 10">Cytoplasm</location>
    </subcellularLocation>
</comment>
<keyword evidence="6 10" id="KW-0548">Nucleotidyltransferase</keyword>
<evidence type="ECO:0000313" key="14">
    <source>
        <dbReference type="EMBL" id="GAA0745718.1"/>
    </source>
</evidence>
<keyword evidence="5 10" id="KW-0808">Transferase</keyword>
<dbReference type="InterPro" id="IPR046938">
    <property type="entry name" value="DNA_clamp_sf"/>
</dbReference>
<organism evidence="14 15">
    <name type="scientific">Clostridium oceanicum</name>
    <dbReference type="NCBI Taxonomy" id="1543"/>
    <lineage>
        <taxon>Bacteria</taxon>
        <taxon>Bacillati</taxon>
        <taxon>Bacillota</taxon>
        <taxon>Clostridia</taxon>
        <taxon>Eubacteriales</taxon>
        <taxon>Clostridiaceae</taxon>
        <taxon>Clostridium</taxon>
    </lineage>
</organism>
<dbReference type="NCBIfam" id="TIGR00663">
    <property type="entry name" value="dnan"/>
    <property type="match status" value="1"/>
</dbReference>
<evidence type="ECO:0000259" key="11">
    <source>
        <dbReference type="Pfam" id="PF00712"/>
    </source>
</evidence>
<gene>
    <name evidence="14" type="primary">dnaN</name>
    <name evidence="14" type="ORF">GCM10008906_32470</name>
</gene>
<dbReference type="InterPro" id="IPR001001">
    <property type="entry name" value="DNA_polIII_beta"/>
</dbReference>
<dbReference type="InterPro" id="IPR022637">
    <property type="entry name" value="DNA_polIII_beta_cen"/>
</dbReference>
<evidence type="ECO:0000256" key="1">
    <source>
        <dbReference type="ARBA" id="ARBA00004496"/>
    </source>
</evidence>
<evidence type="ECO:0000256" key="8">
    <source>
        <dbReference type="ARBA" id="ARBA00022932"/>
    </source>
</evidence>
<sequence length="368" mass="41534">MKFLCKKNILQEGISIVQKAVTGKSTLPVLSGILIKTDKNKLILTGSDMDLSIETKVEADIVEEGTIVLDAKLFGEIIRKLPNDTIEINTLENNSIEIICQKSRFTLIYMNPEEFPTPPIINENMIFSISEKKLKTMIKGTIFATAQDETRPILTGVLFQIKEDNLNFVALDGYRLALRKDPVDNNNTINAVIPGKTLNEVSKILEDVDKMVNITFTPNHILFSVGETKIISRLLEGEFISYNSIIPEEYKLKVDINRIEFLNSIERASLMAKDGNTNLVKFTVSDDKMVITSNSQLGMVREEVNINMQGEDLQIAFNSKYLLDALKSMEEEEITLEFFSSVSPCIIKNRENDNCIYLVLPVRLLNNN</sequence>
<evidence type="ECO:0000259" key="12">
    <source>
        <dbReference type="Pfam" id="PF02767"/>
    </source>
</evidence>
<comment type="function">
    <text evidence="10">Confers DNA tethering and processivity to DNA polymerases and other proteins. Acts as a clamp, forming a ring around DNA (a reaction catalyzed by the clamp-loading complex) which diffuses in an ATP-independent manner freely and bidirectionally along dsDNA. Initially characterized for its ability to contact the catalytic subunit of DNA polymerase III (Pol III), a complex, multichain enzyme responsible for most of the replicative synthesis in bacteria; Pol III exhibits 3'-5' exonuclease proofreading activity. The beta chain is required for initiation of replication as well as for processivity of DNA replication.</text>
</comment>
<feature type="domain" description="DNA polymerase III beta sliding clamp N-terminal" evidence="11">
    <location>
        <begin position="1"/>
        <end position="117"/>
    </location>
</feature>
<evidence type="ECO:0000256" key="9">
    <source>
        <dbReference type="ARBA" id="ARBA00023125"/>
    </source>
</evidence>
<dbReference type="PANTHER" id="PTHR30478:SF0">
    <property type="entry name" value="BETA SLIDING CLAMP"/>
    <property type="match status" value="1"/>
</dbReference>
<dbReference type="CDD" id="cd00140">
    <property type="entry name" value="beta_clamp"/>
    <property type="match status" value="1"/>
</dbReference>
<feature type="domain" description="DNA polymerase III beta sliding clamp central" evidence="12">
    <location>
        <begin position="129"/>
        <end position="239"/>
    </location>
</feature>
<feature type="domain" description="DNA polymerase III beta sliding clamp C-terminal" evidence="13">
    <location>
        <begin position="244"/>
        <end position="363"/>
    </location>
</feature>
<keyword evidence="15" id="KW-1185">Reference proteome</keyword>
<dbReference type="InterPro" id="IPR022635">
    <property type="entry name" value="DNA_polIII_beta_C"/>
</dbReference>
<evidence type="ECO:0000256" key="10">
    <source>
        <dbReference type="PIRNR" id="PIRNR000804"/>
    </source>
</evidence>
<name>A0ABN1JSB1_9CLOT</name>
<evidence type="ECO:0000256" key="3">
    <source>
        <dbReference type="ARBA" id="ARBA00021035"/>
    </source>
</evidence>
<comment type="similarity">
    <text evidence="2 10">Belongs to the beta sliding clamp family.</text>
</comment>
<evidence type="ECO:0000256" key="5">
    <source>
        <dbReference type="ARBA" id="ARBA00022679"/>
    </source>
</evidence>
<evidence type="ECO:0000259" key="13">
    <source>
        <dbReference type="Pfam" id="PF02768"/>
    </source>
</evidence>
<evidence type="ECO:0000256" key="7">
    <source>
        <dbReference type="ARBA" id="ARBA00022705"/>
    </source>
</evidence>
<dbReference type="PANTHER" id="PTHR30478">
    <property type="entry name" value="DNA POLYMERASE III SUBUNIT BETA"/>
    <property type="match status" value="1"/>
</dbReference>
<evidence type="ECO:0000313" key="15">
    <source>
        <dbReference type="Proteomes" id="UP001501510"/>
    </source>
</evidence>
<keyword evidence="8 10" id="KW-0239">DNA-directed DNA polymerase</keyword>
<dbReference type="EMBL" id="BAAACG010000016">
    <property type="protein sequence ID" value="GAA0745718.1"/>
    <property type="molecule type" value="Genomic_DNA"/>
</dbReference>
<dbReference type="SMART" id="SM00480">
    <property type="entry name" value="POL3Bc"/>
    <property type="match status" value="1"/>
</dbReference>
<dbReference type="SUPFAM" id="SSF55979">
    <property type="entry name" value="DNA clamp"/>
    <property type="match status" value="3"/>
</dbReference>
<comment type="caution">
    <text evidence="14">The sequence shown here is derived from an EMBL/GenBank/DDBJ whole genome shotgun (WGS) entry which is preliminary data.</text>
</comment>
<dbReference type="Proteomes" id="UP001501510">
    <property type="component" value="Unassembled WGS sequence"/>
</dbReference>